<evidence type="ECO:0000259" key="6">
    <source>
        <dbReference type="PROSITE" id="PS50983"/>
    </source>
</evidence>
<dbReference type="Pfam" id="PF01497">
    <property type="entry name" value="Peripla_BP_2"/>
    <property type="match status" value="1"/>
</dbReference>
<dbReference type="PANTHER" id="PTHR30532:SF28">
    <property type="entry name" value="PETROBACTIN-BINDING PROTEIN YCLQ"/>
    <property type="match status" value="1"/>
</dbReference>
<keyword evidence="4" id="KW-0406">Ion transport</keyword>
<sequence>MKFKQLLVAGALMASHAQANERLVSYDLGSVDTLRALQATDQVVGLPKQSLPAYLSEFSNERYTDVGGLKTPDAEAVAKLDPSLILITGRQGDSGQALASIAQTQTVGLQEGAYWPALEKHVMNLATHVEKQEQGQQALQALAKELAAMKQQLAGQAVLSVTHNAGGFSVRQDPIASELLGLTQVALSESVKPIQRGTRTFLPLSVEDIASVNPKVLYVVDRSQAIGETDQALNVEALQVKLSEMGAQTKVAYLTPGLWYLSGNGLESVKLQAQELAQAL</sequence>
<gene>
    <name evidence="7" type="primary">yclQ</name>
    <name evidence="7" type="ORF">MAQ5080_01667</name>
</gene>
<dbReference type="GO" id="GO:0030288">
    <property type="term" value="C:outer membrane-bounded periplasmic space"/>
    <property type="evidence" value="ECO:0007669"/>
    <property type="project" value="TreeGrafter"/>
</dbReference>
<dbReference type="STRING" id="295068.MAQ5080_01667"/>
<evidence type="ECO:0000313" key="7">
    <source>
        <dbReference type="EMBL" id="SBS30432.1"/>
    </source>
</evidence>
<dbReference type="Gene3D" id="3.40.50.1980">
    <property type="entry name" value="Nitrogenase molybdenum iron protein domain"/>
    <property type="match status" value="2"/>
</dbReference>
<evidence type="ECO:0000256" key="3">
    <source>
        <dbReference type="ARBA" id="ARBA00022448"/>
    </source>
</evidence>
<dbReference type="PROSITE" id="PS50983">
    <property type="entry name" value="FE_B12_PBP"/>
    <property type="match status" value="1"/>
</dbReference>
<dbReference type="EMBL" id="FLOC01000008">
    <property type="protein sequence ID" value="SBS30432.1"/>
    <property type="molecule type" value="Genomic_DNA"/>
</dbReference>
<comment type="similarity">
    <text evidence="2">Belongs to the bacterial solute-binding protein 8 family.</text>
</comment>
<dbReference type="OrthoDB" id="63946at2"/>
<evidence type="ECO:0000256" key="1">
    <source>
        <dbReference type="ARBA" id="ARBA00004196"/>
    </source>
</evidence>
<dbReference type="PANTHER" id="PTHR30532">
    <property type="entry name" value="IRON III DICITRATE-BINDING PERIPLASMIC PROTEIN"/>
    <property type="match status" value="1"/>
</dbReference>
<organism evidence="7 8">
    <name type="scientific">Marinomonas aquimarina</name>
    <dbReference type="NCBI Taxonomy" id="295068"/>
    <lineage>
        <taxon>Bacteria</taxon>
        <taxon>Pseudomonadati</taxon>
        <taxon>Pseudomonadota</taxon>
        <taxon>Gammaproteobacteria</taxon>
        <taxon>Oceanospirillales</taxon>
        <taxon>Oceanospirillaceae</taxon>
        <taxon>Marinomonas</taxon>
    </lineage>
</organism>
<dbReference type="AlphaFoldDB" id="A0A1A8TCG4"/>
<protein>
    <submittedName>
        <fullName evidence="7">Putative ABC transporter solute-binding protein YclQ</fullName>
    </submittedName>
</protein>
<dbReference type="SUPFAM" id="SSF53807">
    <property type="entry name" value="Helical backbone' metal receptor"/>
    <property type="match status" value="1"/>
</dbReference>
<accession>A0A1A8TCG4</accession>
<dbReference type="InterPro" id="IPR002491">
    <property type="entry name" value="ABC_transptr_periplasmic_BD"/>
</dbReference>
<reference evidence="7 8" key="1">
    <citation type="submission" date="2016-06" db="EMBL/GenBank/DDBJ databases">
        <authorList>
            <person name="Kjaerup R.B."/>
            <person name="Dalgaard T.S."/>
            <person name="Juul-Madsen H.R."/>
        </authorList>
    </citation>
    <scope>NUCLEOTIDE SEQUENCE [LARGE SCALE GENOMIC DNA]</scope>
    <source>
        <strain evidence="7 8">CECT 5080</strain>
    </source>
</reference>
<evidence type="ECO:0000256" key="4">
    <source>
        <dbReference type="ARBA" id="ARBA00022496"/>
    </source>
</evidence>
<dbReference type="Proteomes" id="UP000092627">
    <property type="component" value="Unassembled WGS sequence"/>
</dbReference>
<keyword evidence="8" id="KW-1185">Reference proteome</keyword>
<dbReference type="RefSeq" id="WP_067208770.1">
    <property type="nucleotide sequence ID" value="NZ_FLOC01000008.1"/>
</dbReference>
<dbReference type="GO" id="GO:1901678">
    <property type="term" value="P:iron coordination entity transport"/>
    <property type="evidence" value="ECO:0007669"/>
    <property type="project" value="UniProtKB-ARBA"/>
</dbReference>
<keyword evidence="4" id="KW-0410">Iron transport</keyword>
<keyword evidence="4" id="KW-0408">Iron</keyword>
<keyword evidence="5" id="KW-0732">Signal</keyword>
<feature type="domain" description="Fe/B12 periplasmic-binding" evidence="6">
    <location>
        <begin position="22"/>
        <end position="280"/>
    </location>
</feature>
<name>A0A1A8TCG4_9GAMM</name>
<proteinExistence type="inferred from homology"/>
<evidence type="ECO:0000256" key="2">
    <source>
        <dbReference type="ARBA" id="ARBA00008814"/>
    </source>
</evidence>
<keyword evidence="3" id="KW-0813">Transport</keyword>
<dbReference type="InterPro" id="IPR051313">
    <property type="entry name" value="Bact_iron-sidero_bind"/>
</dbReference>
<comment type="subcellular location">
    <subcellularLocation>
        <location evidence="1">Cell envelope</location>
    </subcellularLocation>
</comment>
<evidence type="ECO:0000256" key="5">
    <source>
        <dbReference type="ARBA" id="ARBA00022729"/>
    </source>
</evidence>
<evidence type="ECO:0000313" key="8">
    <source>
        <dbReference type="Proteomes" id="UP000092627"/>
    </source>
</evidence>